<dbReference type="Gene3D" id="3.40.50.1470">
    <property type="entry name" value="Peptidyl-tRNA hydrolase"/>
    <property type="match status" value="2"/>
</dbReference>
<dbReference type="SUPFAM" id="SSF53178">
    <property type="entry name" value="Peptidyl-tRNA hydrolase-like"/>
    <property type="match status" value="1"/>
</dbReference>
<sequence length="192" mass="21441">MPWNRFMPFLSKCCTSTVQTSSSYSSFSSSFSPIQPWLFVGLGNPGEKYQSTRHNVGFDMIDAFAQSQGIPLTTHYFKALFGEGLNECVVRAIDSGMVDGVPVLLAKPQTYMNLSGESAFDDMDLPCGVLRLQPKGGSGRHNGLKSVIYHFRKNREFCRLRIGIGRPAGQMDPKAFVLQKFNRTGRERLLMN</sequence>
<keyword evidence="1" id="KW-0378">Hydrolase</keyword>
<reference evidence="1" key="1">
    <citation type="submission" date="2015-12" db="EMBL/GenBank/DDBJ databases">
        <title>Update maize B73 reference genome by single molecule sequencing technologies.</title>
        <authorList>
            <consortium name="Maize Genome Sequencing Project"/>
            <person name="Ware D."/>
        </authorList>
    </citation>
    <scope>NUCLEOTIDE SEQUENCE [LARGE SCALE GENOMIC DNA]</scope>
    <source>
        <tissue evidence="1">Seedling</tissue>
    </source>
</reference>
<evidence type="ECO:0000313" key="1">
    <source>
        <dbReference type="EMBL" id="ONL98032.1"/>
    </source>
</evidence>
<dbReference type="EMBL" id="CM007647">
    <property type="protein sequence ID" value="ONL98032.1"/>
    <property type="molecule type" value="Genomic_DNA"/>
</dbReference>
<dbReference type="PANTHER" id="PTHR17224">
    <property type="entry name" value="PEPTIDYL-TRNA HYDROLASE"/>
    <property type="match status" value="1"/>
</dbReference>
<dbReference type="InterPro" id="IPR036416">
    <property type="entry name" value="Pept_tRNA_hydro_sf"/>
</dbReference>
<dbReference type="OMA" id="CGKGHIG"/>
<dbReference type="InterPro" id="IPR018171">
    <property type="entry name" value="Pept_tRNA_hydro_CS"/>
</dbReference>
<name>A0A1D6K2Z3_MAIZE</name>
<dbReference type="FunFam" id="3.40.50.1470:FF:000014">
    <property type="entry name" value="Peptidyl-tRNA hydrolase mitochondrial"/>
    <property type="match status" value="1"/>
</dbReference>
<dbReference type="STRING" id="4577.A0A1D6K2Z3"/>
<organism evidence="1">
    <name type="scientific">Zea mays</name>
    <name type="common">Maize</name>
    <dbReference type="NCBI Taxonomy" id="4577"/>
    <lineage>
        <taxon>Eukaryota</taxon>
        <taxon>Viridiplantae</taxon>
        <taxon>Streptophyta</taxon>
        <taxon>Embryophyta</taxon>
        <taxon>Tracheophyta</taxon>
        <taxon>Spermatophyta</taxon>
        <taxon>Magnoliopsida</taxon>
        <taxon>Liliopsida</taxon>
        <taxon>Poales</taxon>
        <taxon>Poaceae</taxon>
        <taxon>PACMAD clade</taxon>
        <taxon>Panicoideae</taxon>
        <taxon>Andropogonodae</taxon>
        <taxon>Andropogoneae</taxon>
        <taxon>Tripsacinae</taxon>
        <taxon>Zea</taxon>
    </lineage>
</organism>
<dbReference type="PANTHER" id="PTHR17224:SF4">
    <property type="entry name" value="PEPTIDYL-TRNA HYDROLASE, MITOCHONDRIAL"/>
    <property type="match status" value="1"/>
</dbReference>
<dbReference type="GO" id="GO:0004045">
    <property type="term" value="F:peptidyl-tRNA hydrolase activity"/>
    <property type="evidence" value="ECO:0007669"/>
    <property type="project" value="InterPro"/>
</dbReference>
<accession>A0A1D6K2Z3</accession>
<dbReference type="SMR" id="A0A1D6K2Z3"/>
<dbReference type="PROSITE" id="PS01196">
    <property type="entry name" value="PEPT_TRNA_HYDROL_2"/>
    <property type="match status" value="1"/>
</dbReference>
<gene>
    <name evidence="1" type="ORF">ZEAMMB73_Zm00001d029138</name>
</gene>
<proteinExistence type="predicted"/>
<dbReference type="InterPro" id="IPR001328">
    <property type="entry name" value="Pept_tRNA_hydro"/>
</dbReference>
<dbReference type="IntAct" id="A0A1D6K2Z3">
    <property type="interactions" value="6"/>
</dbReference>
<protein>
    <submittedName>
        <fullName evidence="1">Peptidyl-tRNA hydrolase mitochondrial</fullName>
    </submittedName>
</protein>
<dbReference type="ExpressionAtlas" id="A0A1D6K2Z3">
    <property type="expression patterns" value="baseline and differential"/>
</dbReference>
<dbReference type="PROSITE" id="PS01195">
    <property type="entry name" value="PEPT_TRNA_HYDROL_1"/>
    <property type="match status" value="1"/>
</dbReference>
<dbReference type="AlphaFoldDB" id="A0A1D6K2Z3"/>
<dbReference type="InParanoid" id="A0A1D6K2Z3"/>
<dbReference type="Pfam" id="PF01195">
    <property type="entry name" value="Pept_tRNA_hydro"/>
    <property type="match status" value="2"/>
</dbReference>